<dbReference type="AlphaFoldDB" id="A0A381V745"/>
<dbReference type="Gene3D" id="3.40.50.12780">
    <property type="entry name" value="N-terminal domain of ligase-like"/>
    <property type="match status" value="1"/>
</dbReference>
<name>A0A381V745_9ZZZZ</name>
<sequence>MKHDTRFIDELKNVPVFSLKKREKKDVYVRLMNKLVNHHYKQCAEYKKMLDILEYDLSIDHGLEDIPFIPARLFKLHRLSSINNSDIVKTIVSSGTTGQRPSTIVLDRENSLNQIRVLTKIISSITGKKRIPMLVIDSPAVLKDRDMFSARGAGILGFSMLATKVEYALNNDMELNIDRVKKFSARYQNEPTLVFGFTYMIWEYFYKILFDHSKSINLENAIMLHGGGWKKLTDQSVDNNTFKNEIKKVSSISSIYNYYGMVEQSGSIFIECEEGYLHTSIYSDVIIRRNNFTICDQNETGIIQVISLLPTSYPGHSILTEDSGVIIGEDDCSCGRNGKYFFVTGRIKSAEVRGCSDTFER</sequence>
<reference evidence="2" key="1">
    <citation type="submission" date="2018-05" db="EMBL/GenBank/DDBJ databases">
        <authorList>
            <person name="Lanie J.A."/>
            <person name="Ng W.-L."/>
            <person name="Kazmierczak K.M."/>
            <person name="Andrzejewski T.M."/>
            <person name="Davidsen T.M."/>
            <person name="Wayne K.J."/>
            <person name="Tettelin H."/>
            <person name="Glass J.I."/>
            <person name="Rusch D."/>
            <person name="Podicherti R."/>
            <person name="Tsui H.-C.T."/>
            <person name="Winkler M.E."/>
        </authorList>
    </citation>
    <scope>NUCLEOTIDE SEQUENCE</scope>
</reference>
<dbReference type="EMBL" id="UINC01007952">
    <property type="protein sequence ID" value="SVA35821.1"/>
    <property type="molecule type" value="Genomic_DNA"/>
</dbReference>
<accession>A0A381V745</accession>
<dbReference type="Pfam" id="PF04443">
    <property type="entry name" value="LuxE"/>
    <property type="match status" value="1"/>
</dbReference>
<dbReference type="GO" id="GO:0047474">
    <property type="term" value="F:long-chain fatty acid--protein ligase activity"/>
    <property type="evidence" value="ECO:0007669"/>
    <property type="project" value="InterPro"/>
</dbReference>
<evidence type="ECO:0000259" key="1">
    <source>
        <dbReference type="Pfam" id="PF04443"/>
    </source>
</evidence>
<gene>
    <name evidence="2" type="ORF">METZ01_LOCUS88675</name>
</gene>
<evidence type="ECO:0000313" key="2">
    <source>
        <dbReference type="EMBL" id="SVA35821.1"/>
    </source>
</evidence>
<organism evidence="2">
    <name type="scientific">marine metagenome</name>
    <dbReference type="NCBI Taxonomy" id="408172"/>
    <lineage>
        <taxon>unclassified sequences</taxon>
        <taxon>metagenomes</taxon>
        <taxon>ecological metagenomes</taxon>
    </lineage>
</organism>
<dbReference type="GO" id="GO:0008218">
    <property type="term" value="P:bioluminescence"/>
    <property type="evidence" value="ECO:0007669"/>
    <property type="project" value="InterPro"/>
</dbReference>
<dbReference type="InterPro" id="IPR042099">
    <property type="entry name" value="ANL_N_sf"/>
</dbReference>
<protein>
    <recommendedName>
        <fullName evidence="1">Acyl-protein synthetase LuxE domain-containing protein</fullName>
    </recommendedName>
</protein>
<dbReference type="InterPro" id="IPR007534">
    <property type="entry name" value="LuxE"/>
</dbReference>
<proteinExistence type="predicted"/>
<feature type="domain" description="Acyl-protein synthetase LuxE" evidence="1">
    <location>
        <begin position="17"/>
        <end position="359"/>
    </location>
</feature>